<accession>A0A067KHR1</accession>
<evidence type="ECO:0000313" key="11">
    <source>
        <dbReference type="EMBL" id="KDP35662.1"/>
    </source>
</evidence>
<keyword evidence="2" id="KW-0813">Transport</keyword>
<feature type="domain" description="Amino acid transporter transmembrane" evidence="10">
    <location>
        <begin position="151"/>
        <end position="233"/>
    </location>
</feature>
<evidence type="ECO:0000259" key="10">
    <source>
        <dbReference type="Pfam" id="PF01490"/>
    </source>
</evidence>
<dbReference type="Proteomes" id="UP000027138">
    <property type="component" value="Unassembled WGS sequence"/>
</dbReference>
<organism evidence="11 12">
    <name type="scientific">Jatropha curcas</name>
    <name type="common">Barbados nut</name>
    <dbReference type="NCBI Taxonomy" id="180498"/>
    <lineage>
        <taxon>Eukaryota</taxon>
        <taxon>Viridiplantae</taxon>
        <taxon>Streptophyta</taxon>
        <taxon>Embryophyta</taxon>
        <taxon>Tracheophyta</taxon>
        <taxon>Spermatophyta</taxon>
        <taxon>Magnoliopsida</taxon>
        <taxon>eudicotyledons</taxon>
        <taxon>Gunneridae</taxon>
        <taxon>Pentapetalae</taxon>
        <taxon>rosids</taxon>
        <taxon>fabids</taxon>
        <taxon>Malpighiales</taxon>
        <taxon>Euphorbiaceae</taxon>
        <taxon>Crotonoideae</taxon>
        <taxon>Jatropheae</taxon>
        <taxon>Jatropha</taxon>
    </lineage>
</organism>
<reference evidence="11 12" key="1">
    <citation type="journal article" date="2014" name="PLoS ONE">
        <title>Global Analysis of Gene Expression Profiles in Physic Nut (Jatropha curcas L.) Seedlings Exposed to Salt Stress.</title>
        <authorList>
            <person name="Zhang L."/>
            <person name="Zhang C."/>
            <person name="Wu P."/>
            <person name="Chen Y."/>
            <person name="Li M."/>
            <person name="Jiang H."/>
            <person name="Wu G."/>
        </authorList>
    </citation>
    <scope>NUCLEOTIDE SEQUENCE [LARGE SCALE GENOMIC DNA]</scope>
    <source>
        <strain evidence="12">cv. GZQX0401</strain>
        <tissue evidence="11">Young leaves</tissue>
    </source>
</reference>
<sequence length="234" mass="25901">MKRDEDLGPHHRADEFHTDDEEHQAERNCDHEYDSESDNSSPSPNFQIHSFQAAIPTWPQSYRKSMDMLGSVPPPSIWSFKGTIVADMTSSITSICKRRQNSEFSPFLSKPFVSHHSLEREEVPTSTWPIKFSASSRSRFSIGELPQSNKDSSFAQAVLNGINVLCGIGLLTTPYAIKEGGWLSLLVLLLFGILCCYTGTLLKKCLESSPGLRTYPDIGQAAFGLSGRLAISVS</sequence>
<keyword evidence="5 9" id="KW-1133">Transmembrane helix</keyword>
<evidence type="ECO:0000256" key="2">
    <source>
        <dbReference type="ARBA" id="ARBA00022448"/>
    </source>
</evidence>
<evidence type="ECO:0000256" key="4">
    <source>
        <dbReference type="ARBA" id="ARBA00022970"/>
    </source>
</evidence>
<comment type="subcellular location">
    <subcellularLocation>
        <location evidence="1">Membrane</location>
        <topology evidence="1">Multi-pass membrane protein</topology>
    </subcellularLocation>
</comment>
<evidence type="ECO:0000256" key="5">
    <source>
        <dbReference type="ARBA" id="ARBA00022989"/>
    </source>
</evidence>
<dbReference type="Pfam" id="PF01490">
    <property type="entry name" value="Aa_trans"/>
    <property type="match status" value="1"/>
</dbReference>
<feature type="region of interest" description="Disordered" evidence="8">
    <location>
        <begin position="1"/>
        <end position="47"/>
    </location>
</feature>
<dbReference type="GO" id="GO:0005774">
    <property type="term" value="C:vacuolar membrane"/>
    <property type="evidence" value="ECO:0007669"/>
    <property type="project" value="TreeGrafter"/>
</dbReference>
<evidence type="ECO:0000256" key="3">
    <source>
        <dbReference type="ARBA" id="ARBA00022692"/>
    </source>
</evidence>
<dbReference type="EMBL" id="KK914482">
    <property type="protein sequence ID" value="KDP35662.1"/>
    <property type="molecule type" value="Genomic_DNA"/>
</dbReference>
<keyword evidence="4" id="KW-0029">Amino-acid transport</keyword>
<keyword evidence="12" id="KW-1185">Reference proteome</keyword>
<dbReference type="OrthoDB" id="655540at2759"/>
<keyword evidence="6 9" id="KW-0472">Membrane</keyword>
<feature type="compositionally biased region" description="Basic and acidic residues" evidence="8">
    <location>
        <begin position="24"/>
        <end position="34"/>
    </location>
</feature>
<feature type="compositionally biased region" description="Basic and acidic residues" evidence="8">
    <location>
        <begin position="1"/>
        <end position="16"/>
    </location>
</feature>
<keyword evidence="3 9" id="KW-0812">Transmembrane</keyword>
<evidence type="ECO:0000256" key="6">
    <source>
        <dbReference type="ARBA" id="ARBA00023136"/>
    </source>
</evidence>
<evidence type="ECO:0000256" key="7">
    <source>
        <dbReference type="ARBA" id="ARBA00049662"/>
    </source>
</evidence>
<name>A0A067KHR1_JATCU</name>
<dbReference type="AlphaFoldDB" id="A0A067KHR1"/>
<feature type="transmembrane region" description="Helical" evidence="9">
    <location>
        <begin position="183"/>
        <end position="202"/>
    </location>
</feature>
<dbReference type="PANTHER" id="PTHR22950">
    <property type="entry name" value="AMINO ACID TRANSPORTER"/>
    <property type="match status" value="1"/>
</dbReference>
<dbReference type="GO" id="GO:0015179">
    <property type="term" value="F:L-amino acid transmembrane transporter activity"/>
    <property type="evidence" value="ECO:0007669"/>
    <property type="project" value="TreeGrafter"/>
</dbReference>
<evidence type="ECO:0000313" key="12">
    <source>
        <dbReference type="Proteomes" id="UP000027138"/>
    </source>
</evidence>
<evidence type="ECO:0000256" key="1">
    <source>
        <dbReference type="ARBA" id="ARBA00004141"/>
    </source>
</evidence>
<dbReference type="STRING" id="180498.A0A067KHR1"/>
<gene>
    <name evidence="11" type="ORF">JCGZ_09100</name>
</gene>
<evidence type="ECO:0000256" key="9">
    <source>
        <dbReference type="SAM" id="Phobius"/>
    </source>
</evidence>
<protein>
    <recommendedName>
        <fullName evidence="10">Amino acid transporter transmembrane domain-containing protein</fullName>
    </recommendedName>
</protein>
<evidence type="ECO:0000256" key="8">
    <source>
        <dbReference type="SAM" id="MobiDB-lite"/>
    </source>
</evidence>
<dbReference type="PANTHER" id="PTHR22950:SF692">
    <property type="entry name" value="TRANSMEMBRANE AMINO ACID TRANSPORTER FAMILY PROTEIN"/>
    <property type="match status" value="1"/>
</dbReference>
<comment type="similarity">
    <text evidence="7">Belongs to the amino acid/polyamine transporter 2 family. Amino acid/auxin permease (AAAP) (TC 2.A.18.5) subfamily.</text>
</comment>
<proteinExistence type="inferred from homology"/>
<dbReference type="InterPro" id="IPR013057">
    <property type="entry name" value="AA_transpt_TM"/>
</dbReference>